<dbReference type="EMBL" id="BKCP01007959">
    <property type="protein sequence ID" value="GER47491.1"/>
    <property type="molecule type" value="Genomic_DNA"/>
</dbReference>
<name>A0A5A7QU89_STRAF</name>
<protein>
    <submittedName>
        <fullName evidence="2">2-nitropropane dioxygenase-like protein</fullName>
    </submittedName>
</protein>
<evidence type="ECO:0000313" key="2">
    <source>
        <dbReference type="EMBL" id="GER47491.1"/>
    </source>
</evidence>
<evidence type="ECO:0000313" key="3">
    <source>
        <dbReference type="Proteomes" id="UP000325081"/>
    </source>
</evidence>
<dbReference type="GO" id="GO:0051213">
    <property type="term" value="F:dioxygenase activity"/>
    <property type="evidence" value="ECO:0007669"/>
    <property type="project" value="UniProtKB-KW"/>
</dbReference>
<gene>
    <name evidence="2" type="ORF">STAS_24600</name>
</gene>
<comment type="caution">
    <text evidence="2">The sequence shown here is derived from an EMBL/GenBank/DDBJ whole genome shotgun (WGS) entry which is preliminary data.</text>
</comment>
<keyword evidence="3" id="KW-1185">Reference proteome</keyword>
<accession>A0A5A7QU89</accession>
<organism evidence="2 3">
    <name type="scientific">Striga asiatica</name>
    <name type="common">Asiatic witchweed</name>
    <name type="synonym">Buchnera asiatica</name>
    <dbReference type="NCBI Taxonomy" id="4170"/>
    <lineage>
        <taxon>Eukaryota</taxon>
        <taxon>Viridiplantae</taxon>
        <taxon>Streptophyta</taxon>
        <taxon>Embryophyta</taxon>
        <taxon>Tracheophyta</taxon>
        <taxon>Spermatophyta</taxon>
        <taxon>Magnoliopsida</taxon>
        <taxon>eudicotyledons</taxon>
        <taxon>Gunneridae</taxon>
        <taxon>Pentapetalae</taxon>
        <taxon>asterids</taxon>
        <taxon>lamiids</taxon>
        <taxon>Lamiales</taxon>
        <taxon>Orobanchaceae</taxon>
        <taxon>Buchnereae</taxon>
        <taxon>Striga</taxon>
    </lineage>
</organism>
<sequence>MSSNKLAPAYSVLAVANGENGNIRHQAYAMAHCNDFESGRHREMGWRGILGFEYGIVQASLGPDIFGPQLVAVVTNAVGLGLLSECDLALPGHGMQGSSILGTVARSSSSTLRWACAHLEGSRTNLPSPDGGPTGSATQPHNSGFHSTITVLNRDYEFGFLSWV</sequence>
<evidence type="ECO:0000256" key="1">
    <source>
        <dbReference type="SAM" id="MobiDB-lite"/>
    </source>
</evidence>
<feature type="region of interest" description="Disordered" evidence="1">
    <location>
        <begin position="123"/>
        <end position="143"/>
    </location>
</feature>
<dbReference type="OrthoDB" id="10265891at2759"/>
<reference evidence="3" key="1">
    <citation type="journal article" date="2019" name="Curr. Biol.">
        <title>Genome Sequence of Striga asiatica Provides Insight into the Evolution of Plant Parasitism.</title>
        <authorList>
            <person name="Yoshida S."/>
            <person name="Kim S."/>
            <person name="Wafula E.K."/>
            <person name="Tanskanen J."/>
            <person name="Kim Y.M."/>
            <person name="Honaas L."/>
            <person name="Yang Z."/>
            <person name="Spallek T."/>
            <person name="Conn C.E."/>
            <person name="Ichihashi Y."/>
            <person name="Cheong K."/>
            <person name="Cui S."/>
            <person name="Der J.P."/>
            <person name="Gundlach H."/>
            <person name="Jiao Y."/>
            <person name="Hori C."/>
            <person name="Ishida J.K."/>
            <person name="Kasahara H."/>
            <person name="Kiba T."/>
            <person name="Kim M.S."/>
            <person name="Koo N."/>
            <person name="Laohavisit A."/>
            <person name="Lee Y.H."/>
            <person name="Lumba S."/>
            <person name="McCourt P."/>
            <person name="Mortimer J.C."/>
            <person name="Mutuku J.M."/>
            <person name="Nomura T."/>
            <person name="Sasaki-Sekimoto Y."/>
            <person name="Seto Y."/>
            <person name="Wang Y."/>
            <person name="Wakatake T."/>
            <person name="Sakakibara H."/>
            <person name="Demura T."/>
            <person name="Yamaguchi S."/>
            <person name="Yoneyama K."/>
            <person name="Manabe R.I."/>
            <person name="Nelson D.C."/>
            <person name="Schulman A.H."/>
            <person name="Timko M.P."/>
            <person name="dePamphilis C.W."/>
            <person name="Choi D."/>
            <person name="Shirasu K."/>
        </authorList>
    </citation>
    <scope>NUCLEOTIDE SEQUENCE [LARGE SCALE GENOMIC DNA]</scope>
    <source>
        <strain evidence="3">cv. UVA1</strain>
    </source>
</reference>
<keyword evidence="2" id="KW-0223">Dioxygenase</keyword>
<dbReference type="AlphaFoldDB" id="A0A5A7QU89"/>
<proteinExistence type="predicted"/>
<dbReference type="Proteomes" id="UP000325081">
    <property type="component" value="Unassembled WGS sequence"/>
</dbReference>
<keyword evidence="2" id="KW-0560">Oxidoreductase</keyword>